<accession>A0ABN2K866</accession>
<evidence type="ECO:0000313" key="2">
    <source>
        <dbReference type="EMBL" id="GAA1750373.1"/>
    </source>
</evidence>
<reference evidence="2 3" key="1">
    <citation type="journal article" date="2019" name="Int. J. Syst. Evol. Microbiol.">
        <title>The Global Catalogue of Microorganisms (GCM) 10K type strain sequencing project: providing services to taxonomists for standard genome sequencing and annotation.</title>
        <authorList>
            <consortium name="The Broad Institute Genomics Platform"/>
            <consortium name="The Broad Institute Genome Sequencing Center for Infectious Disease"/>
            <person name="Wu L."/>
            <person name="Ma J."/>
        </authorList>
    </citation>
    <scope>NUCLEOTIDE SEQUENCE [LARGE SCALE GENOMIC DNA]</scope>
    <source>
        <strain evidence="2 3">JCM 14735</strain>
    </source>
</reference>
<dbReference type="EMBL" id="BAAAOA010000008">
    <property type="protein sequence ID" value="GAA1750373.1"/>
    <property type="molecule type" value="Genomic_DNA"/>
</dbReference>
<evidence type="ECO:0000313" key="3">
    <source>
        <dbReference type="Proteomes" id="UP001501204"/>
    </source>
</evidence>
<feature type="region of interest" description="Disordered" evidence="1">
    <location>
        <begin position="75"/>
        <end position="97"/>
    </location>
</feature>
<gene>
    <name evidence="2" type="ORF">GCM10009767_06590</name>
</gene>
<proteinExistence type="predicted"/>
<organism evidence="2 3">
    <name type="scientific">Kocuria aegyptia</name>
    <dbReference type="NCBI Taxonomy" id="330943"/>
    <lineage>
        <taxon>Bacteria</taxon>
        <taxon>Bacillati</taxon>
        <taxon>Actinomycetota</taxon>
        <taxon>Actinomycetes</taxon>
        <taxon>Micrococcales</taxon>
        <taxon>Micrococcaceae</taxon>
        <taxon>Kocuria</taxon>
    </lineage>
</organism>
<protein>
    <submittedName>
        <fullName evidence="2">Uncharacterized protein</fullName>
    </submittedName>
</protein>
<comment type="caution">
    <text evidence="2">The sequence shown here is derived from an EMBL/GenBank/DDBJ whole genome shotgun (WGS) entry which is preliminary data.</text>
</comment>
<name>A0ABN2K866_9MICC</name>
<feature type="region of interest" description="Disordered" evidence="1">
    <location>
        <begin position="1"/>
        <end position="25"/>
    </location>
</feature>
<sequence length="97" mass="10311">MIPADEMTAHRNERAGPGARNGLEVFDKPMTPMAEAPSVTIQRRGVIPLTKAPHHFIDSAQTVELPVPPDSRAVALRPSDEAPPHGCAVHSGSDRGS</sequence>
<evidence type="ECO:0000256" key="1">
    <source>
        <dbReference type="SAM" id="MobiDB-lite"/>
    </source>
</evidence>
<keyword evidence="3" id="KW-1185">Reference proteome</keyword>
<dbReference type="Proteomes" id="UP001501204">
    <property type="component" value="Unassembled WGS sequence"/>
</dbReference>